<dbReference type="Gene3D" id="3.90.228.10">
    <property type="match status" value="1"/>
</dbReference>
<dbReference type="Proteomes" id="UP001497623">
    <property type="component" value="Unassembled WGS sequence"/>
</dbReference>
<evidence type="ECO:0000256" key="2">
    <source>
        <dbReference type="ARBA" id="ARBA00004514"/>
    </source>
</evidence>
<evidence type="ECO:0000256" key="10">
    <source>
        <dbReference type="ARBA" id="ARBA00022679"/>
    </source>
</evidence>
<dbReference type="AlphaFoldDB" id="A0AAV2Q7P0"/>
<evidence type="ECO:0000313" key="30">
    <source>
        <dbReference type="EMBL" id="CAL4074076.1"/>
    </source>
</evidence>
<dbReference type="Pfam" id="PF00644">
    <property type="entry name" value="PARP"/>
    <property type="match status" value="1"/>
</dbReference>
<evidence type="ECO:0000256" key="6">
    <source>
        <dbReference type="ARBA" id="ARBA00022499"/>
    </source>
</evidence>
<dbReference type="GO" id="GO:0006302">
    <property type="term" value="P:double-strand break repair"/>
    <property type="evidence" value="ECO:0007669"/>
    <property type="project" value="TreeGrafter"/>
</dbReference>
<sequence length="354" mass="40192">FQIDLKKMPLGKISKRQIAQAYKILGDALDMLKLLDTKQEFKTEDDSDAKGDIKMEDARSAAGIKAQLLDCSNRFYTLIPHDFGMKAPPLLDNEDLLKSKISMLESLSEIELAYNLLKSEDDGEETKKDDDPIDKHYRKLKTKIEVVDKKSEEFEMLRTYVKNTHAATHSSYTLDLEHVFKVDRQGEKKRYKPFKQLPNRQLLWHGSRLTNWAGILSQGLRIAPPEAPVTGYMFGKGVYFADMVSKSANYCCTNRTNNTALLMLGEVALGNMYERKAAEYVEKLPKGKHSCKGLGRTQPDPAENKILEDGTIVPLGKGVSSEINDSSLLYNEYIVYDVAQINAKYLLRVKFNYN</sequence>
<protein>
    <recommendedName>
        <fullName evidence="27">Poly [ADP-ribose] polymerase</fullName>
        <shortName evidence="27">PARP</shortName>
        <ecNumber evidence="27">2.4.2.-</ecNumber>
    </recommendedName>
</protein>
<proteinExistence type="inferred from homology"/>
<evidence type="ECO:0000256" key="12">
    <source>
        <dbReference type="ARBA" id="ARBA00022737"/>
    </source>
</evidence>
<dbReference type="PROSITE" id="PS51059">
    <property type="entry name" value="PARP_CATALYTIC"/>
    <property type="match status" value="1"/>
</dbReference>
<keyword evidence="13" id="KW-0013">ADP-ribosylation</keyword>
<evidence type="ECO:0000256" key="4">
    <source>
        <dbReference type="ARBA" id="ARBA00022454"/>
    </source>
</evidence>
<keyword evidence="10 27" id="KW-0808">Transferase</keyword>
<dbReference type="SUPFAM" id="SSF47587">
    <property type="entry name" value="Domain of poly(ADP-ribose) polymerase"/>
    <property type="match status" value="1"/>
</dbReference>
<comment type="similarity">
    <text evidence="22">Belongs to the ARTD/PARP family.</text>
</comment>
<gene>
    <name evidence="30" type="ORF">MNOR_LOCUS9402</name>
</gene>
<evidence type="ECO:0000256" key="17">
    <source>
        <dbReference type="ARBA" id="ARBA00023125"/>
    </source>
</evidence>
<dbReference type="EC" id="2.4.2.-" evidence="27"/>
<evidence type="ECO:0000256" key="3">
    <source>
        <dbReference type="ARBA" id="ARBA00004604"/>
    </source>
</evidence>
<keyword evidence="11" id="KW-0548">Nucleotidyltransferase</keyword>
<evidence type="ECO:0000256" key="24">
    <source>
        <dbReference type="ARBA" id="ARBA00048241"/>
    </source>
</evidence>
<dbReference type="EMBL" id="CAXKWB010004539">
    <property type="protein sequence ID" value="CAL4074076.1"/>
    <property type="molecule type" value="Genomic_DNA"/>
</dbReference>
<dbReference type="GO" id="GO:0003677">
    <property type="term" value="F:DNA binding"/>
    <property type="evidence" value="ECO:0007669"/>
    <property type="project" value="UniProtKB-KW"/>
</dbReference>
<keyword evidence="8" id="KW-0399">Innate immunity</keyword>
<keyword evidence="5" id="KW-0963">Cytoplasm</keyword>
<evidence type="ECO:0000256" key="20">
    <source>
        <dbReference type="ARBA" id="ARBA00024159"/>
    </source>
</evidence>
<comment type="catalytic activity">
    <reaction evidence="23">
        <text>NAD(+) + (ADP-D-ribosyl)n-acceptor = nicotinamide + (ADP-D-ribosyl)n+1-acceptor + H(+).</text>
        <dbReference type="EC" id="2.4.2.30"/>
    </reaction>
</comment>
<comment type="catalytic activity">
    <reaction evidence="21">
        <text>L-aspartyl-[protein] + NAD(+) = 4-O-(ADP-D-ribosyl)-L-aspartyl-[protein] + nicotinamide</text>
        <dbReference type="Rhea" id="RHEA:54424"/>
        <dbReference type="Rhea" id="RHEA-COMP:9867"/>
        <dbReference type="Rhea" id="RHEA-COMP:13832"/>
        <dbReference type="ChEBI" id="CHEBI:17154"/>
        <dbReference type="ChEBI" id="CHEBI:29961"/>
        <dbReference type="ChEBI" id="CHEBI:57540"/>
        <dbReference type="ChEBI" id="CHEBI:138102"/>
    </reaction>
    <physiologicalReaction direction="left-to-right" evidence="21">
        <dbReference type="Rhea" id="RHEA:54425"/>
    </physiologicalReaction>
</comment>
<keyword evidence="14" id="KW-0391">Immunity</keyword>
<dbReference type="GO" id="GO:0005694">
    <property type="term" value="C:chromosome"/>
    <property type="evidence" value="ECO:0007669"/>
    <property type="project" value="UniProtKB-SubCell"/>
</dbReference>
<keyword evidence="6" id="KW-1017">Isopeptide bond</keyword>
<dbReference type="InterPro" id="IPR036616">
    <property type="entry name" value="Poly(ADP-ribose)pol_reg_dom_sf"/>
</dbReference>
<name>A0AAV2Q7P0_MEGNR</name>
<evidence type="ECO:0000256" key="23">
    <source>
        <dbReference type="ARBA" id="ARBA00033987"/>
    </source>
</evidence>
<evidence type="ECO:0000256" key="11">
    <source>
        <dbReference type="ARBA" id="ARBA00022695"/>
    </source>
</evidence>
<evidence type="ECO:0000256" key="21">
    <source>
        <dbReference type="ARBA" id="ARBA00024164"/>
    </source>
</evidence>
<evidence type="ECO:0000256" key="8">
    <source>
        <dbReference type="ARBA" id="ARBA00022588"/>
    </source>
</evidence>
<feature type="non-terminal residue" evidence="30">
    <location>
        <position position="1"/>
    </location>
</feature>
<comment type="caution">
    <text evidence="30">The sequence shown here is derived from an EMBL/GenBank/DDBJ whole genome shotgun (WGS) entry which is preliminary data.</text>
</comment>
<comment type="catalytic activity">
    <reaction evidence="25">
        <text>L-tyrosyl-[protein] + NAD(+) = O-(ADP-D-ribosyl)-L-tyrosyl-[protein] + nicotinamide + H(+)</text>
        <dbReference type="Rhea" id="RHEA:58236"/>
        <dbReference type="Rhea" id="RHEA-COMP:10136"/>
        <dbReference type="Rhea" id="RHEA-COMP:15092"/>
        <dbReference type="ChEBI" id="CHEBI:15378"/>
        <dbReference type="ChEBI" id="CHEBI:17154"/>
        <dbReference type="ChEBI" id="CHEBI:46858"/>
        <dbReference type="ChEBI" id="CHEBI:57540"/>
        <dbReference type="ChEBI" id="CHEBI:142557"/>
    </reaction>
    <physiologicalReaction direction="left-to-right" evidence="25">
        <dbReference type="Rhea" id="RHEA:58237"/>
    </physiologicalReaction>
</comment>
<dbReference type="GO" id="GO:0070212">
    <property type="term" value="P:protein poly-ADP-ribosylation"/>
    <property type="evidence" value="ECO:0007669"/>
    <property type="project" value="TreeGrafter"/>
</dbReference>
<evidence type="ECO:0000259" key="29">
    <source>
        <dbReference type="PROSITE" id="PS51060"/>
    </source>
</evidence>
<evidence type="ECO:0000256" key="22">
    <source>
        <dbReference type="ARBA" id="ARBA00024347"/>
    </source>
</evidence>
<evidence type="ECO:0000256" key="25">
    <source>
        <dbReference type="ARBA" id="ARBA00048339"/>
    </source>
</evidence>
<dbReference type="FunFam" id="3.90.228.10:FF:000002">
    <property type="entry name" value="Poly [ADP-ribose] polymerase"/>
    <property type="match status" value="1"/>
</dbReference>
<feature type="domain" description="PARP alpha-helical" evidence="29">
    <location>
        <begin position="1"/>
        <end position="118"/>
    </location>
</feature>
<dbReference type="CDD" id="cd01437">
    <property type="entry name" value="parp_like"/>
    <property type="match status" value="1"/>
</dbReference>
<dbReference type="GO" id="GO:0003950">
    <property type="term" value="F:NAD+ poly-ADP-ribosyltransferase activity"/>
    <property type="evidence" value="ECO:0007669"/>
    <property type="project" value="UniProtKB-UniRule"/>
</dbReference>
<keyword evidence="17" id="KW-0238">DNA-binding</keyword>
<evidence type="ECO:0000256" key="14">
    <source>
        <dbReference type="ARBA" id="ARBA00022859"/>
    </source>
</evidence>
<evidence type="ECO:0000313" key="31">
    <source>
        <dbReference type="Proteomes" id="UP001497623"/>
    </source>
</evidence>
<keyword evidence="18" id="KW-0804">Transcription</keyword>
<evidence type="ECO:0000256" key="5">
    <source>
        <dbReference type="ARBA" id="ARBA00022490"/>
    </source>
</evidence>
<keyword evidence="31" id="KW-1185">Reference proteome</keyword>
<feature type="non-terminal residue" evidence="30">
    <location>
        <position position="354"/>
    </location>
</feature>
<dbReference type="GO" id="GO:1990404">
    <property type="term" value="F:NAD+-protein mono-ADP-ribosyltransferase activity"/>
    <property type="evidence" value="ECO:0007669"/>
    <property type="project" value="TreeGrafter"/>
</dbReference>
<evidence type="ECO:0000259" key="28">
    <source>
        <dbReference type="PROSITE" id="PS51059"/>
    </source>
</evidence>
<evidence type="ECO:0000256" key="13">
    <source>
        <dbReference type="ARBA" id="ARBA00022765"/>
    </source>
</evidence>
<keyword evidence="9 27" id="KW-0328">Glycosyltransferase</keyword>
<comment type="catalytic activity">
    <reaction evidence="20">
        <text>L-glutamyl-[protein] + NAD(+) = 5-O-(ADP-D-ribosyl)-L-glutamyl-[protein] + nicotinamide</text>
        <dbReference type="Rhea" id="RHEA:58224"/>
        <dbReference type="Rhea" id="RHEA-COMP:10208"/>
        <dbReference type="Rhea" id="RHEA-COMP:15089"/>
        <dbReference type="ChEBI" id="CHEBI:17154"/>
        <dbReference type="ChEBI" id="CHEBI:29973"/>
        <dbReference type="ChEBI" id="CHEBI:57540"/>
        <dbReference type="ChEBI" id="CHEBI:142540"/>
    </reaction>
    <physiologicalReaction direction="left-to-right" evidence="20">
        <dbReference type="Rhea" id="RHEA:58225"/>
    </physiologicalReaction>
</comment>
<evidence type="ECO:0000256" key="16">
    <source>
        <dbReference type="ARBA" id="ARBA00023027"/>
    </source>
</evidence>
<dbReference type="GO" id="GO:0005730">
    <property type="term" value="C:nucleolus"/>
    <property type="evidence" value="ECO:0007669"/>
    <property type="project" value="UniProtKB-SubCell"/>
</dbReference>
<evidence type="ECO:0000256" key="19">
    <source>
        <dbReference type="ARBA" id="ARBA00023242"/>
    </source>
</evidence>
<accession>A0AAV2Q7P0</accession>
<keyword evidence="4" id="KW-0158">Chromosome</keyword>
<evidence type="ECO:0000256" key="7">
    <source>
        <dbReference type="ARBA" id="ARBA00022533"/>
    </source>
</evidence>
<dbReference type="PROSITE" id="PS51060">
    <property type="entry name" value="PARP_ALPHA_HD"/>
    <property type="match status" value="1"/>
</dbReference>
<evidence type="ECO:0000256" key="1">
    <source>
        <dbReference type="ARBA" id="ARBA00004286"/>
    </source>
</evidence>
<evidence type="ECO:0000256" key="18">
    <source>
        <dbReference type="ARBA" id="ARBA00023163"/>
    </source>
</evidence>
<comment type="catalytic activity">
    <reaction evidence="26">
        <text>L-seryl-[protein] + NAD(+) = O-(ADP-D-ribosyl)-L-seryl-[protein] + nicotinamide + H(+)</text>
        <dbReference type="Rhea" id="RHEA:58232"/>
        <dbReference type="Rhea" id="RHEA-COMP:9863"/>
        <dbReference type="Rhea" id="RHEA-COMP:15091"/>
        <dbReference type="ChEBI" id="CHEBI:15378"/>
        <dbReference type="ChEBI" id="CHEBI:17154"/>
        <dbReference type="ChEBI" id="CHEBI:29999"/>
        <dbReference type="ChEBI" id="CHEBI:57540"/>
        <dbReference type="ChEBI" id="CHEBI:142556"/>
    </reaction>
    <physiologicalReaction direction="left-to-right" evidence="26">
        <dbReference type="Rhea" id="RHEA:58233"/>
    </physiologicalReaction>
</comment>
<dbReference type="GO" id="GO:0045087">
    <property type="term" value="P:innate immune response"/>
    <property type="evidence" value="ECO:0007669"/>
    <property type="project" value="UniProtKB-KW"/>
</dbReference>
<dbReference type="PANTHER" id="PTHR10459">
    <property type="entry name" value="DNA LIGASE"/>
    <property type="match status" value="1"/>
</dbReference>
<keyword evidence="7" id="KW-0021">Allosteric enzyme</keyword>
<keyword evidence="16 27" id="KW-0520">NAD</keyword>
<comment type="subcellular location">
    <subcellularLocation>
        <location evidence="1">Chromosome</location>
    </subcellularLocation>
    <subcellularLocation>
        <location evidence="2">Cytoplasm</location>
        <location evidence="2">Cytosol</location>
    </subcellularLocation>
    <subcellularLocation>
        <location evidence="3">Nucleus</location>
        <location evidence="3">Nucleolus</location>
    </subcellularLocation>
</comment>
<reference evidence="30 31" key="1">
    <citation type="submission" date="2024-05" db="EMBL/GenBank/DDBJ databases">
        <authorList>
            <person name="Wallberg A."/>
        </authorList>
    </citation>
    <scope>NUCLEOTIDE SEQUENCE [LARGE SCALE GENOMIC DNA]</scope>
</reference>
<evidence type="ECO:0000256" key="26">
    <source>
        <dbReference type="ARBA" id="ARBA00048575"/>
    </source>
</evidence>
<dbReference type="PANTHER" id="PTHR10459:SF112">
    <property type="entry name" value="POLY [ADP-RIBOSE] POLYMERASE 1"/>
    <property type="match status" value="1"/>
</dbReference>
<evidence type="ECO:0000256" key="27">
    <source>
        <dbReference type="RuleBase" id="RU362114"/>
    </source>
</evidence>
<dbReference type="GO" id="GO:0005829">
    <property type="term" value="C:cytosol"/>
    <property type="evidence" value="ECO:0007669"/>
    <property type="project" value="UniProtKB-SubCell"/>
</dbReference>
<dbReference type="SUPFAM" id="SSF56399">
    <property type="entry name" value="ADP-ribosylation"/>
    <property type="match status" value="1"/>
</dbReference>
<dbReference type="Gene3D" id="1.20.142.10">
    <property type="entry name" value="Poly(ADP-ribose) polymerase, regulatory domain"/>
    <property type="match status" value="1"/>
</dbReference>
<dbReference type="InterPro" id="IPR012317">
    <property type="entry name" value="Poly(ADP-ribose)pol_cat_dom"/>
</dbReference>
<keyword evidence="12" id="KW-0677">Repeat</keyword>
<organism evidence="30 31">
    <name type="scientific">Meganyctiphanes norvegica</name>
    <name type="common">Northern krill</name>
    <name type="synonym">Thysanopoda norvegica</name>
    <dbReference type="NCBI Taxonomy" id="48144"/>
    <lineage>
        <taxon>Eukaryota</taxon>
        <taxon>Metazoa</taxon>
        <taxon>Ecdysozoa</taxon>
        <taxon>Arthropoda</taxon>
        <taxon>Crustacea</taxon>
        <taxon>Multicrustacea</taxon>
        <taxon>Malacostraca</taxon>
        <taxon>Eumalacostraca</taxon>
        <taxon>Eucarida</taxon>
        <taxon>Euphausiacea</taxon>
        <taxon>Euphausiidae</taxon>
        <taxon>Meganyctiphanes</taxon>
    </lineage>
</organism>
<dbReference type="InterPro" id="IPR050800">
    <property type="entry name" value="ARTD/PARP"/>
</dbReference>
<evidence type="ECO:0000256" key="15">
    <source>
        <dbReference type="ARBA" id="ARBA00023015"/>
    </source>
</evidence>
<evidence type="ECO:0000256" key="9">
    <source>
        <dbReference type="ARBA" id="ARBA00022676"/>
    </source>
</evidence>
<comment type="catalytic activity">
    <reaction evidence="24">
        <text>L-histidyl-[protein] + NAD(+) = N(tele)-(ADP-D-ribosyl)-L-histidyl-[protein] + nicotinamide + H(+)</text>
        <dbReference type="Rhea" id="RHEA:72071"/>
        <dbReference type="Rhea" id="RHEA-COMP:9745"/>
        <dbReference type="Rhea" id="RHEA-COMP:18085"/>
        <dbReference type="ChEBI" id="CHEBI:15378"/>
        <dbReference type="ChEBI" id="CHEBI:17154"/>
        <dbReference type="ChEBI" id="CHEBI:29979"/>
        <dbReference type="ChEBI" id="CHEBI:57540"/>
        <dbReference type="ChEBI" id="CHEBI:191398"/>
    </reaction>
    <physiologicalReaction direction="left-to-right" evidence="24">
        <dbReference type="Rhea" id="RHEA:72072"/>
    </physiologicalReaction>
</comment>
<feature type="domain" description="PARP catalytic" evidence="28">
    <location>
        <begin position="131"/>
        <end position="354"/>
    </location>
</feature>
<keyword evidence="15" id="KW-0805">Transcription regulation</keyword>
<dbReference type="GO" id="GO:0016779">
    <property type="term" value="F:nucleotidyltransferase activity"/>
    <property type="evidence" value="ECO:0007669"/>
    <property type="project" value="UniProtKB-KW"/>
</dbReference>
<dbReference type="Pfam" id="PF02877">
    <property type="entry name" value="PARP_reg"/>
    <property type="match status" value="1"/>
</dbReference>
<keyword evidence="19" id="KW-0539">Nucleus</keyword>
<dbReference type="InterPro" id="IPR004102">
    <property type="entry name" value="Poly(ADP-ribose)pol_reg_dom"/>
</dbReference>